<keyword evidence="3" id="KW-1185">Reference proteome</keyword>
<evidence type="ECO:0000259" key="1">
    <source>
        <dbReference type="Pfam" id="PF01494"/>
    </source>
</evidence>
<dbReference type="SUPFAM" id="SSF51905">
    <property type="entry name" value="FAD/NAD(P)-binding domain"/>
    <property type="match status" value="1"/>
</dbReference>
<dbReference type="GO" id="GO:0016628">
    <property type="term" value="F:oxidoreductase activity, acting on the CH-CH group of donors, NAD or NADP as acceptor"/>
    <property type="evidence" value="ECO:0007669"/>
    <property type="project" value="InterPro"/>
</dbReference>
<dbReference type="GO" id="GO:0071949">
    <property type="term" value="F:FAD binding"/>
    <property type="evidence" value="ECO:0007669"/>
    <property type="project" value="InterPro"/>
</dbReference>
<dbReference type="InterPro" id="IPR002938">
    <property type="entry name" value="FAD-bd"/>
</dbReference>
<feature type="domain" description="FAD-binding" evidence="1">
    <location>
        <begin position="7"/>
        <end position="185"/>
    </location>
</feature>
<organism evidence="2 3">
    <name type="scientific">Chthonomonas calidirosea (strain DSM 23976 / ICMP 18418 / T49)</name>
    <dbReference type="NCBI Taxonomy" id="1303518"/>
    <lineage>
        <taxon>Bacteria</taxon>
        <taxon>Bacillati</taxon>
        <taxon>Armatimonadota</taxon>
        <taxon>Chthonomonadia</taxon>
        <taxon>Chthonomonadales</taxon>
        <taxon>Chthonomonadaceae</taxon>
        <taxon>Chthonomonas</taxon>
    </lineage>
</organism>
<dbReference type="PANTHER" id="PTHR42685:SF22">
    <property type="entry name" value="CONDITIONED MEDIUM FACTOR RECEPTOR 1"/>
    <property type="match status" value="1"/>
</dbReference>
<dbReference type="InterPro" id="IPR036188">
    <property type="entry name" value="FAD/NAD-bd_sf"/>
</dbReference>
<evidence type="ECO:0000313" key="2">
    <source>
        <dbReference type="EMBL" id="CCW35632.1"/>
    </source>
</evidence>
<accession>S0EV77</accession>
<dbReference type="RefSeq" id="WP_016483159.1">
    <property type="nucleotide sequence ID" value="NC_021487.1"/>
</dbReference>
<gene>
    <name evidence="2" type="ORF">CCALI_01820</name>
</gene>
<dbReference type="KEGG" id="ccz:CCALI_01820"/>
<dbReference type="NCBIfam" id="TIGR02032">
    <property type="entry name" value="GG-red-SF"/>
    <property type="match status" value="1"/>
</dbReference>
<dbReference type="STRING" id="454171.CP488_02272"/>
<dbReference type="HOGENOM" id="CLU_024648_5_0_0"/>
<dbReference type="InParanoid" id="S0EV77"/>
<dbReference type="PATRIC" id="fig|1303518.3.peg.1879"/>
<name>S0EV77_CHTCT</name>
<sequence>MRHNAHYDAIVVGAGPAGTTAAWELARHGVRVALLERRKLPRHKTCGGGMPITVRQLLQIDVAQDLAPETFVEAKVRYLRHTFRFATPYLAPLNHGPADEDSSADLELWMVQRSIFDNALAQRAARAGAELRDALTVRRVECGDRGPICVTAEGETGMWSATCDFLIGADGANGVVARQVGLRSERAIAIAIEVEVPHRWGEGHEDLRPEIAHLEFGVVQGGYAWVFPKEDHLNVGAGCFRPKGLSVHGDPNLRAELRKTILDYLRYLNVPYREEELVFHAHPLPIWNGLDTVQNHRANILLVGDAAGLINPFFGDGIYSAIKSGSIAAEAIIEGRTAAYTEAIGKAFRANFDDALRFARFFYRWPGFCYRHGILRPYATRTAVRILAGELTFPEISRRVIRRIRQAMALERGGPYSRRLRDLEILE</sequence>
<dbReference type="AlphaFoldDB" id="S0EV77"/>
<dbReference type="InterPro" id="IPR050407">
    <property type="entry name" value="Geranylgeranyl_reductase"/>
</dbReference>
<dbReference type="Gene3D" id="3.50.50.60">
    <property type="entry name" value="FAD/NAD(P)-binding domain"/>
    <property type="match status" value="1"/>
</dbReference>
<protein>
    <submittedName>
        <fullName evidence="2">Geranylgeranyl reductase family</fullName>
    </submittedName>
</protein>
<dbReference type="PRINTS" id="PR00420">
    <property type="entry name" value="RNGMNOXGNASE"/>
</dbReference>
<evidence type="ECO:0000313" key="3">
    <source>
        <dbReference type="Proteomes" id="UP000014227"/>
    </source>
</evidence>
<dbReference type="eggNOG" id="COG0644">
    <property type="taxonomic scope" value="Bacteria"/>
</dbReference>
<dbReference type="EMBL" id="HF951689">
    <property type="protein sequence ID" value="CCW35632.1"/>
    <property type="molecule type" value="Genomic_DNA"/>
</dbReference>
<reference evidence="3" key="1">
    <citation type="submission" date="2013-03" db="EMBL/GenBank/DDBJ databases">
        <title>Genome sequence of Chthonomonas calidirosea, the first sequenced genome from the Armatimonadetes phylum (formally candidate division OP10).</title>
        <authorList>
            <person name="Lee K.C.Y."/>
            <person name="Morgan X.C."/>
            <person name="Dunfield P.F."/>
            <person name="Tamas I."/>
            <person name="Houghton K.M."/>
            <person name="Vyssotski M."/>
            <person name="Ryan J.L.J."/>
            <person name="Lagutin K."/>
            <person name="McDonald I.R."/>
            <person name="Stott M.B."/>
        </authorList>
    </citation>
    <scope>NUCLEOTIDE SEQUENCE [LARGE SCALE GENOMIC DNA]</scope>
    <source>
        <strain evidence="3">DSM 23976 / ICMP 18418 / T49</strain>
    </source>
</reference>
<dbReference type="Proteomes" id="UP000014227">
    <property type="component" value="Chromosome I"/>
</dbReference>
<dbReference type="OrthoDB" id="9806565at2"/>
<dbReference type="PANTHER" id="PTHR42685">
    <property type="entry name" value="GERANYLGERANYL DIPHOSPHATE REDUCTASE"/>
    <property type="match status" value="1"/>
</dbReference>
<dbReference type="Pfam" id="PF01494">
    <property type="entry name" value="FAD_binding_3"/>
    <property type="match status" value="1"/>
</dbReference>
<proteinExistence type="predicted"/>
<dbReference type="InterPro" id="IPR011777">
    <property type="entry name" value="Geranylgeranyl_Rdtase_fam"/>
</dbReference>